<accession>A0A8J5RX44</accession>
<evidence type="ECO:0000313" key="1">
    <source>
        <dbReference type="EMBL" id="KAG8056302.1"/>
    </source>
</evidence>
<reference evidence="1" key="1">
    <citation type="journal article" date="2021" name="bioRxiv">
        <title>Whole Genome Assembly and Annotation of Northern Wild Rice, Zizania palustris L., Supports a Whole Genome Duplication in the Zizania Genus.</title>
        <authorList>
            <person name="Haas M."/>
            <person name="Kono T."/>
            <person name="Macchietto M."/>
            <person name="Millas R."/>
            <person name="McGilp L."/>
            <person name="Shao M."/>
            <person name="Duquette J."/>
            <person name="Hirsch C.N."/>
            <person name="Kimball J."/>
        </authorList>
    </citation>
    <scope>NUCLEOTIDE SEQUENCE</scope>
    <source>
        <tissue evidence="1">Fresh leaf tissue</tissue>
    </source>
</reference>
<keyword evidence="2" id="KW-1185">Reference proteome</keyword>
<sequence>MAPLRCSHPARATGVVSPIVACRSHAGAPAPPVMAGPIMSAPPSLPHGYQQTRHSNLGWKHLEFIEILIMDVETQPDRHVVLEGTKSCPDLVSIASDLDLGPKASKSAPDAIIVYNWSNAGMLRSLQYHDHCSCPWN</sequence>
<comment type="caution">
    <text evidence="1">The sequence shown here is derived from an EMBL/GenBank/DDBJ whole genome shotgun (WGS) entry which is preliminary data.</text>
</comment>
<dbReference type="EMBL" id="JAAALK010000287">
    <property type="protein sequence ID" value="KAG8056302.1"/>
    <property type="molecule type" value="Genomic_DNA"/>
</dbReference>
<gene>
    <name evidence="1" type="ORF">GUJ93_ZPchr0002g23663</name>
</gene>
<evidence type="ECO:0000313" key="2">
    <source>
        <dbReference type="Proteomes" id="UP000729402"/>
    </source>
</evidence>
<dbReference type="AlphaFoldDB" id="A0A8J5RX44"/>
<reference evidence="1" key="2">
    <citation type="submission" date="2021-02" db="EMBL/GenBank/DDBJ databases">
        <authorList>
            <person name="Kimball J.A."/>
            <person name="Haas M.W."/>
            <person name="Macchietto M."/>
            <person name="Kono T."/>
            <person name="Duquette J."/>
            <person name="Shao M."/>
        </authorList>
    </citation>
    <scope>NUCLEOTIDE SEQUENCE</scope>
    <source>
        <tissue evidence="1">Fresh leaf tissue</tissue>
    </source>
</reference>
<proteinExistence type="predicted"/>
<dbReference type="Proteomes" id="UP000729402">
    <property type="component" value="Unassembled WGS sequence"/>
</dbReference>
<name>A0A8J5RX44_ZIZPA</name>
<organism evidence="1 2">
    <name type="scientific">Zizania palustris</name>
    <name type="common">Northern wild rice</name>
    <dbReference type="NCBI Taxonomy" id="103762"/>
    <lineage>
        <taxon>Eukaryota</taxon>
        <taxon>Viridiplantae</taxon>
        <taxon>Streptophyta</taxon>
        <taxon>Embryophyta</taxon>
        <taxon>Tracheophyta</taxon>
        <taxon>Spermatophyta</taxon>
        <taxon>Magnoliopsida</taxon>
        <taxon>Liliopsida</taxon>
        <taxon>Poales</taxon>
        <taxon>Poaceae</taxon>
        <taxon>BOP clade</taxon>
        <taxon>Oryzoideae</taxon>
        <taxon>Oryzeae</taxon>
        <taxon>Zizaniinae</taxon>
        <taxon>Zizania</taxon>
    </lineage>
</organism>
<protein>
    <submittedName>
        <fullName evidence="1">Uncharacterized protein</fullName>
    </submittedName>
</protein>